<protein>
    <submittedName>
        <fullName evidence="1">Uncharacterized protein</fullName>
    </submittedName>
</protein>
<sequence length="252" mass="28482">MSKTKSPFKDNNLLKQQIQTFLSQHHSCFSQEANRTSAFFELAAYNDLVKFYETNGYLVTPQNLRGKERQFVYALSPKAKPSNCSFFYAEKRYCNGDSMTFEIRHNLRIQSAHNSDIYVSPDYAVIEKDAITSTHQPHYYNGKVDYFFVAAKDVKTFAETKHYQPSPELVLNFVGLINELMPALMGGKFPTKKPKHCGPALFVSGVGNAHLVKIKESLGSRYKANIFMGLFAYPSQVHSASNQVNIHKIGSA</sequence>
<name>A0ABV9GYL7_9BURK</name>
<organism evidence="1 2">
    <name type="scientific">Comamonas nitrativorans</name>
    <dbReference type="NCBI Taxonomy" id="108437"/>
    <lineage>
        <taxon>Bacteria</taxon>
        <taxon>Pseudomonadati</taxon>
        <taxon>Pseudomonadota</taxon>
        <taxon>Betaproteobacteria</taxon>
        <taxon>Burkholderiales</taxon>
        <taxon>Comamonadaceae</taxon>
        <taxon>Comamonas</taxon>
    </lineage>
</organism>
<evidence type="ECO:0000313" key="1">
    <source>
        <dbReference type="EMBL" id="MFC4621785.1"/>
    </source>
</evidence>
<dbReference type="RefSeq" id="WP_377724870.1">
    <property type="nucleotide sequence ID" value="NZ_JBHSEW010000004.1"/>
</dbReference>
<dbReference type="EMBL" id="JBHSEW010000004">
    <property type="protein sequence ID" value="MFC4621785.1"/>
    <property type="molecule type" value="Genomic_DNA"/>
</dbReference>
<evidence type="ECO:0000313" key="2">
    <source>
        <dbReference type="Proteomes" id="UP001595967"/>
    </source>
</evidence>
<reference evidence="2" key="1">
    <citation type="journal article" date="2019" name="Int. J. Syst. Evol. Microbiol.">
        <title>The Global Catalogue of Microorganisms (GCM) 10K type strain sequencing project: providing services to taxonomists for standard genome sequencing and annotation.</title>
        <authorList>
            <consortium name="The Broad Institute Genomics Platform"/>
            <consortium name="The Broad Institute Genome Sequencing Center for Infectious Disease"/>
            <person name="Wu L."/>
            <person name="Ma J."/>
        </authorList>
    </citation>
    <scope>NUCLEOTIDE SEQUENCE [LARGE SCALE GENOMIC DNA]</scope>
    <source>
        <strain evidence="2">JCM 11650</strain>
    </source>
</reference>
<keyword evidence="2" id="KW-1185">Reference proteome</keyword>
<proteinExistence type="predicted"/>
<comment type="caution">
    <text evidence="1">The sequence shown here is derived from an EMBL/GenBank/DDBJ whole genome shotgun (WGS) entry which is preliminary data.</text>
</comment>
<accession>A0ABV9GYL7</accession>
<gene>
    <name evidence="1" type="ORF">ACFO3A_06100</name>
</gene>
<dbReference type="Proteomes" id="UP001595967">
    <property type="component" value="Unassembled WGS sequence"/>
</dbReference>